<evidence type="ECO:0000313" key="4">
    <source>
        <dbReference type="Proteomes" id="UP000447434"/>
    </source>
</evidence>
<dbReference type="Pfam" id="PF00646">
    <property type="entry name" value="F-box"/>
    <property type="match status" value="1"/>
</dbReference>
<dbReference type="Gene3D" id="2.120.10.80">
    <property type="entry name" value="Kelch-type beta propeller"/>
    <property type="match status" value="1"/>
</dbReference>
<name>A0A6A4QP01_LUPAL</name>
<feature type="transmembrane region" description="Helical" evidence="1">
    <location>
        <begin position="12"/>
        <end position="33"/>
    </location>
</feature>
<accession>A0A6A4QP01</accession>
<sequence>MHQSDVYKSNTIVVVYIILLVYICHYLCLRPFFTFSILKSKSMWSTLPFDLLANIYSFLSLDSLARARSACKNWHACSKSYPLIPTTSSKSWFLALPIHIHHRPCCYVQNPVMGIWHELSMEFLPISAVKLVASIGGHILLRVTNSTMFQLALCNPFTRVFRYLPRLNISRTNPAVGLVVSILDSNKDIQFQFPHFRVYVAGGMSKVAQNCGATCEATTEMYDSKLETWQIVGSMPMEFAIRLTIWTRNENVYVNGTLYWITSARVYSVMRFDIGTNKWNLLHVPMAEMLEFATLVKWNGTLALVGGTFSDGACIWEMNEWGLWSIVDKVPAELGLRLLSRKRNWESVKCVGNEDNICLFRDLVSGMVVCKKVGDEGTLEWLWVDGCGYIKGKQVPNCTIRGTLLHPNLLN</sequence>
<evidence type="ECO:0000259" key="2">
    <source>
        <dbReference type="SMART" id="SM00256"/>
    </source>
</evidence>
<dbReference type="EMBL" id="WOCE01000004">
    <property type="protein sequence ID" value="KAE9616128.1"/>
    <property type="molecule type" value="Genomic_DNA"/>
</dbReference>
<dbReference type="InterPro" id="IPR006527">
    <property type="entry name" value="F-box-assoc_dom_typ1"/>
</dbReference>
<protein>
    <submittedName>
        <fullName evidence="3">Putative F-box domain, kelch-type beta propeller</fullName>
    </submittedName>
</protein>
<gene>
    <name evidence="3" type="ORF">Lalb_Chr04g0262461</name>
</gene>
<evidence type="ECO:0000313" key="3">
    <source>
        <dbReference type="EMBL" id="KAE9616128.1"/>
    </source>
</evidence>
<dbReference type="InterPro" id="IPR050796">
    <property type="entry name" value="SCF_F-box_component"/>
</dbReference>
<evidence type="ECO:0000256" key="1">
    <source>
        <dbReference type="SAM" id="Phobius"/>
    </source>
</evidence>
<dbReference type="Pfam" id="PF07734">
    <property type="entry name" value="FBA_1"/>
    <property type="match status" value="1"/>
</dbReference>
<keyword evidence="4" id="KW-1185">Reference proteome</keyword>
<dbReference type="SUPFAM" id="SSF117281">
    <property type="entry name" value="Kelch motif"/>
    <property type="match status" value="1"/>
</dbReference>
<organism evidence="3 4">
    <name type="scientific">Lupinus albus</name>
    <name type="common">White lupine</name>
    <name type="synonym">Lupinus termis</name>
    <dbReference type="NCBI Taxonomy" id="3870"/>
    <lineage>
        <taxon>Eukaryota</taxon>
        <taxon>Viridiplantae</taxon>
        <taxon>Streptophyta</taxon>
        <taxon>Embryophyta</taxon>
        <taxon>Tracheophyta</taxon>
        <taxon>Spermatophyta</taxon>
        <taxon>Magnoliopsida</taxon>
        <taxon>eudicotyledons</taxon>
        <taxon>Gunneridae</taxon>
        <taxon>Pentapetalae</taxon>
        <taxon>rosids</taxon>
        <taxon>fabids</taxon>
        <taxon>Fabales</taxon>
        <taxon>Fabaceae</taxon>
        <taxon>Papilionoideae</taxon>
        <taxon>50 kb inversion clade</taxon>
        <taxon>genistoids sensu lato</taxon>
        <taxon>core genistoids</taxon>
        <taxon>Genisteae</taxon>
        <taxon>Lupinus</taxon>
    </lineage>
</organism>
<dbReference type="Gene3D" id="1.20.1280.50">
    <property type="match status" value="1"/>
</dbReference>
<dbReference type="PANTHER" id="PTHR31672:SF2">
    <property type="entry name" value="F-BOX DOMAIN-CONTAINING PROTEIN"/>
    <property type="match status" value="1"/>
</dbReference>
<dbReference type="CDD" id="cd09917">
    <property type="entry name" value="F-box_SF"/>
    <property type="match status" value="1"/>
</dbReference>
<dbReference type="OrthoDB" id="7956040at2759"/>
<feature type="domain" description="F-box" evidence="2">
    <location>
        <begin position="47"/>
        <end position="86"/>
    </location>
</feature>
<keyword evidence="1" id="KW-0812">Transmembrane</keyword>
<dbReference type="InterPro" id="IPR001810">
    <property type="entry name" value="F-box_dom"/>
</dbReference>
<dbReference type="SMART" id="SM00256">
    <property type="entry name" value="FBOX"/>
    <property type="match status" value="1"/>
</dbReference>
<comment type="caution">
    <text evidence="3">The sequence shown here is derived from an EMBL/GenBank/DDBJ whole genome shotgun (WGS) entry which is preliminary data.</text>
</comment>
<proteinExistence type="predicted"/>
<dbReference type="AlphaFoldDB" id="A0A6A4QP01"/>
<reference evidence="4" key="1">
    <citation type="journal article" date="2020" name="Nat. Commun.">
        <title>Genome sequence of the cluster root forming white lupin.</title>
        <authorList>
            <person name="Hufnagel B."/>
            <person name="Marques A."/>
            <person name="Soriano A."/>
            <person name="Marques L."/>
            <person name="Divol F."/>
            <person name="Doumas P."/>
            <person name="Sallet E."/>
            <person name="Mancinotti D."/>
            <person name="Carrere S."/>
            <person name="Marande W."/>
            <person name="Arribat S."/>
            <person name="Keller J."/>
            <person name="Huneau C."/>
            <person name="Blein T."/>
            <person name="Aime D."/>
            <person name="Laguerre M."/>
            <person name="Taylor J."/>
            <person name="Schubert V."/>
            <person name="Nelson M."/>
            <person name="Geu-Flores F."/>
            <person name="Crespi M."/>
            <person name="Gallardo-Guerrero K."/>
            <person name="Delaux P.-M."/>
            <person name="Salse J."/>
            <person name="Berges H."/>
            <person name="Guyot R."/>
            <person name="Gouzy J."/>
            <person name="Peret B."/>
        </authorList>
    </citation>
    <scope>NUCLEOTIDE SEQUENCE [LARGE SCALE GENOMIC DNA]</scope>
    <source>
        <strain evidence="4">cv. Amiga</strain>
    </source>
</reference>
<dbReference type="Proteomes" id="UP000447434">
    <property type="component" value="Chromosome 4"/>
</dbReference>
<dbReference type="SUPFAM" id="SSF81383">
    <property type="entry name" value="F-box domain"/>
    <property type="match status" value="1"/>
</dbReference>
<keyword evidence="1" id="KW-0472">Membrane</keyword>
<dbReference type="InterPro" id="IPR036047">
    <property type="entry name" value="F-box-like_dom_sf"/>
</dbReference>
<dbReference type="InterPro" id="IPR015915">
    <property type="entry name" value="Kelch-typ_b-propeller"/>
</dbReference>
<dbReference type="PANTHER" id="PTHR31672">
    <property type="entry name" value="BNACNNG10540D PROTEIN"/>
    <property type="match status" value="1"/>
</dbReference>
<keyword evidence="1" id="KW-1133">Transmembrane helix</keyword>